<accession>A0A1Z5IYP1</accession>
<feature type="domain" description="Phage capsid-like C-terminal" evidence="3">
    <location>
        <begin position="127"/>
        <end position="377"/>
    </location>
</feature>
<evidence type="ECO:0000259" key="3">
    <source>
        <dbReference type="Pfam" id="PF05065"/>
    </source>
</evidence>
<dbReference type="SUPFAM" id="SSF56563">
    <property type="entry name" value="Major capsid protein gp5"/>
    <property type="match status" value="1"/>
</dbReference>
<organism evidence="4 5">
    <name type="scientific">Secundilactobacillus pentosiphilus</name>
    <dbReference type="NCBI Taxonomy" id="1714682"/>
    <lineage>
        <taxon>Bacteria</taxon>
        <taxon>Bacillati</taxon>
        <taxon>Bacillota</taxon>
        <taxon>Bacilli</taxon>
        <taxon>Lactobacillales</taxon>
        <taxon>Lactobacillaceae</taxon>
        <taxon>Secundilactobacillus</taxon>
    </lineage>
</organism>
<reference evidence="4 5" key="1">
    <citation type="submission" date="2015-11" db="EMBL/GenBank/DDBJ databases">
        <title>Draft genome sequences of new species of the genus Lactobacillus isolated from orchardgrass silage.</title>
        <authorList>
            <person name="Tohno M."/>
            <person name="Tanizawa Y."/>
            <person name="Arita M."/>
        </authorList>
    </citation>
    <scope>NUCLEOTIDE SEQUENCE [LARGE SCALE GENOMIC DNA]</scope>
    <source>
        <strain evidence="4 5">IWT25</strain>
    </source>
</reference>
<dbReference type="AlphaFoldDB" id="A0A1Z5IYP1"/>
<dbReference type="NCBIfam" id="TIGR01554">
    <property type="entry name" value="major_cap_HK97"/>
    <property type="match status" value="1"/>
</dbReference>
<dbReference type="GO" id="GO:0006508">
    <property type="term" value="P:proteolysis"/>
    <property type="evidence" value="ECO:0007669"/>
    <property type="project" value="UniProtKB-KW"/>
</dbReference>
<gene>
    <name evidence="4" type="ORF">IWT25_02298</name>
</gene>
<evidence type="ECO:0000256" key="2">
    <source>
        <dbReference type="SAM" id="MobiDB-lite"/>
    </source>
</evidence>
<evidence type="ECO:0000313" key="4">
    <source>
        <dbReference type="EMBL" id="GAX06950.1"/>
    </source>
</evidence>
<comment type="caution">
    <text evidence="4">The sequence shown here is derived from an EMBL/GenBank/DDBJ whole genome shotgun (WGS) entry which is preliminary data.</text>
</comment>
<dbReference type="Proteomes" id="UP000198414">
    <property type="component" value="Unassembled WGS sequence"/>
</dbReference>
<evidence type="ECO:0000313" key="5">
    <source>
        <dbReference type="Proteomes" id="UP000198414"/>
    </source>
</evidence>
<feature type="compositionally biased region" description="Basic and acidic residues" evidence="2">
    <location>
        <begin position="64"/>
        <end position="87"/>
    </location>
</feature>
<dbReference type="InterPro" id="IPR054612">
    <property type="entry name" value="Phage_capsid-like_C"/>
</dbReference>
<comment type="subcellular location">
    <subcellularLocation>
        <location evidence="1">Virion</location>
    </subcellularLocation>
</comment>
<name>A0A1Z5IYP1_9LACO</name>
<keyword evidence="4" id="KW-0645">Protease</keyword>
<feature type="region of interest" description="Disordered" evidence="2">
    <location>
        <begin position="61"/>
        <end position="88"/>
    </location>
</feature>
<dbReference type="InterPro" id="IPR024455">
    <property type="entry name" value="Phage_capsid"/>
</dbReference>
<dbReference type="EMBL" id="BCMI01000031">
    <property type="protein sequence ID" value="GAX06950.1"/>
    <property type="molecule type" value="Genomic_DNA"/>
</dbReference>
<sequence length="395" mass="43528">MAVTLFQKKQSLAEIGEELTQVNNDIAEKAGNPAVDDTVLNKLSEKSESLEKRFNLLKTQIDQQEAKDKKNLEKKNQRTHENDDPKAKQIHAFAGLVRATMSNKPVTHDILEALGDDDTTKTGGQSILPVTVSNQIIAEPFDDNPLRQDEAISAITNLILPRVAFSIDDDGFVGDQEVSKEIALKGDQVAFGRFKTKLKAAVSETILNGTDTALTQYIQSALQSALALKEKKVSFATTPNAGEEHMSFYSDEVGIKKISGDNMFDAITQAAGDIDDAFQANIKVYMRRPDYLAMIKELSNSSATLFGKAPEEIIGYPVRFTERATIPVVGNFSYVQLNYEIASTLYEQWKDYDKGINYFGLTAWFDQQILLASAFRLATTTSSNPSTTSTTPASK</sequence>
<keyword evidence="4" id="KW-0378">Hydrolase</keyword>
<protein>
    <submittedName>
        <fullName evidence="4">Phage prohead protease</fullName>
    </submittedName>
</protein>
<dbReference type="Pfam" id="PF05065">
    <property type="entry name" value="Phage_capsid"/>
    <property type="match status" value="1"/>
</dbReference>
<evidence type="ECO:0000256" key="1">
    <source>
        <dbReference type="ARBA" id="ARBA00004328"/>
    </source>
</evidence>
<dbReference type="GO" id="GO:0008233">
    <property type="term" value="F:peptidase activity"/>
    <property type="evidence" value="ECO:0007669"/>
    <property type="project" value="UniProtKB-KW"/>
</dbReference>
<dbReference type="OrthoDB" id="1937417at2"/>
<proteinExistence type="predicted"/>
<dbReference type="RefSeq" id="WP_089121862.1">
    <property type="nucleotide sequence ID" value="NZ_BCMI01000031.1"/>
</dbReference>